<feature type="transmembrane region" description="Helical" evidence="1">
    <location>
        <begin position="299"/>
        <end position="316"/>
    </location>
</feature>
<name>A0A5C7F9J7_9BACI</name>
<feature type="transmembrane region" description="Helical" evidence="1">
    <location>
        <begin position="392"/>
        <end position="418"/>
    </location>
</feature>
<sequence length="531" mass="57025">MNGAGKRTWTLVGLILRRDRIRLSLWLFGISAASILTAIAFPGLYGDSTERQQLAETMINPAVTAMVGPGHGLQDYHYGAIMAHQMLGLTLLAAAVMSVLLIVRYTRTDEEDGRTEMVRSLAVGRAAPVLAAVMVVGGLNVLLVPVHGVGMGALGLEGMDWNGSFLYGAAIGGAGLIFMGLTLIASQLVDNTRGALGLGMLAAGGFYVVRAIGDISNDVFNYFSPYGWLLKIEVYVTNQWTPLIVTAAAALLVTAAGMYLYMRRDLGSGLLPQRPGRAKASPALLSPFGLAWRLQRMTLAIWLGALFFLGITYGSVLGDVDVYFDEIEYMAEFLPPIEGFSLAEQFLGLILVIMAIIAAIPVIMQVTKLYAEEKKVRAEIVTSLAVSRYKLMASYVLLAVITSIVMLFASASGLALGAAYSLDEAESFASYVGAGMTYLPALWVMAGVALLLIGLVPSWTSAVWGYLFASFVIVYMGGLFQFPDWTQKISPFGFVPGVPVEDFELLPLLGLTGTALLLGIAGFMSYRRRDL</sequence>
<feature type="transmembrane region" description="Helical" evidence="1">
    <location>
        <begin position="86"/>
        <end position="105"/>
    </location>
</feature>
<feature type="transmembrane region" description="Helical" evidence="1">
    <location>
        <begin position="240"/>
        <end position="261"/>
    </location>
</feature>
<keyword evidence="1" id="KW-0812">Transmembrane</keyword>
<keyword evidence="3" id="KW-1185">Reference proteome</keyword>
<protein>
    <submittedName>
        <fullName evidence="2">ABC transporter permease</fullName>
    </submittedName>
</protein>
<dbReference type="RefSeq" id="WP_147803356.1">
    <property type="nucleotide sequence ID" value="NZ_CP144914.1"/>
</dbReference>
<evidence type="ECO:0000313" key="3">
    <source>
        <dbReference type="Proteomes" id="UP000321816"/>
    </source>
</evidence>
<feature type="transmembrane region" description="Helical" evidence="1">
    <location>
        <begin position="463"/>
        <end position="482"/>
    </location>
</feature>
<gene>
    <name evidence="2" type="ORF">FTX54_003950</name>
</gene>
<dbReference type="AlphaFoldDB" id="A0A5C7F9J7"/>
<dbReference type="EMBL" id="CP144914">
    <property type="protein sequence ID" value="WWD80720.1"/>
    <property type="molecule type" value="Genomic_DNA"/>
</dbReference>
<feature type="transmembrane region" description="Helical" evidence="1">
    <location>
        <begin position="438"/>
        <end position="456"/>
    </location>
</feature>
<evidence type="ECO:0000256" key="1">
    <source>
        <dbReference type="SAM" id="Phobius"/>
    </source>
</evidence>
<feature type="transmembrane region" description="Helical" evidence="1">
    <location>
        <begin position="505"/>
        <end position="526"/>
    </location>
</feature>
<evidence type="ECO:0000313" key="2">
    <source>
        <dbReference type="EMBL" id="WWD80720.1"/>
    </source>
</evidence>
<feature type="transmembrane region" description="Helical" evidence="1">
    <location>
        <begin position="196"/>
        <end position="213"/>
    </location>
</feature>
<feature type="transmembrane region" description="Helical" evidence="1">
    <location>
        <begin position="346"/>
        <end position="371"/>
    </location>
</feature>
<dbReference type="KEGG" id="ahal:FTX54_003950"/>
<proteinExistence type="predicted"/>
<dbReference type="OrthoDB" id="2014935at2"/>
<accession>A0A5C7F9J7</accession>
<organism evidence="2 3">
    <name type="scientific">Alkalicoccus halolimnae</name>
    <dbReference type="NCBI Taxonomy" id="1667239"/>
    <lineage>
        <taxon>Bacteria</taxon>
        <taxon>Bacillati</taxon>
        <taxon>Bacillota</taxon>
        <taxon>Bacilli</taxon>
        <taxon>Bacillales</taxon>
        <taxon>Bacillaceae</taxon>
        <taxon>Alkalicoccus</taxon>
    </lineage>
</organism>
<keyword evidence="1" id="KW-1133">Transmembrane helix</keyword>
<reference evidence="2 3" key="1">
    <citation type="submission" date="2024-01" db="EMBL/GenBank/DDBJ databases">
        <title>Complete Genome Sequence of Alkalicoccus halolimnae BZ-SZ-XJ29T, a Moderately Halophilic Bacterium Isolated from a Salt Lake.</title>
        <authorList>
            <person name="Zhao B."/>
        </authorList>
    </citation>
    <scope>NUCLEOTIDE SEQUENCE [LARGE SCALE GENOMIC DNA]</scope>
    <source>
        <strain evidence="2 3">BZ-SZ-XJ29</strain>
    </source>
</reference>
<dbReference type="Proteomes" id="UP000321816">
    <property type="component" value="Chromosome"/>
</dbReference>
<feature type="transmembrane region" description="Helical" evidence="1">
    <location>
        <begin position="25"/>
        <end position="45"/>
    </location>
</feature>
<feature type="transmembrane region" description="Helical" evidence="1">
    <location>
        <begin position="165"/>
        <end position="184"/>
    </location>
</feature>
<feature type="transmembrane region" description="Helical" evidence="1">
    <location>
        <begin position="126"/>
        <end position="145"/>
    </location>
</feature>
<keyword evidence="1" id="KW-0472">Membrane</keyword>